<evidence type="ECO:0000313" key="9">
    <source>
        <dbReference type="EMBL" id="RAK55035.1"/>
    </source>
</evidence>
<evidence type="ECO:0000256" key="2">
    <source>
        <dbReference type="ARBA" id="ARBA00022617"/>
    </source>
</evidence>
<dbReference type="PANTHER" id="PTHR11961">
    <property type="entry name" value="CYTOCHROME C"/>
    <property type="match status" value="1"/>
</dbReference>
<dbReference type="Proteomes" id="UP000249254">
    <property type="component" value="Unassembled WGS sequence"/>
</dbReference>
<evidence type="ECO:0000256" key="7">
    <source>
        <dbReference type="SAM" id="MobiDB-lite"/>
    </source>
</evidence>
<proteinExistence type="predicted"/>
<feature type="compositionally biased region" description="Low complexity" evidence="7">
    <location>
        <begin position="25"/>
        <end position="49"/>
    </location>
</feature>
<feature type="domain" description="Cytochrome c" evidence="8">
    <location>
        <begin position="70"/>
        <end position="170"/>
    </location>
</feature>
<dbReference type="SUPFAM" id="SSF46626">
    <property type="entry name" value="Cytochrome c"/>
    <property type="match status" value="1"/>
</dbReference>
<gene>
    <name evidence="9" type="ORF">DJ017_11140</name>
</gene>
<dbReference type="AlphaFoldDB" id="A0A328AKW1"/>
<dbReference type="PROSITE" id="PS51257">
    <property type="entry name" value="PROKAR_LIPOPROTEIN"/>
    <property type="match status" value="1"/>
</dbReference>
<comment type="caution">
    <text evidence="9">The sequence shown here is derived from an EMBL/GenBank/DDBJ whole genome shotgun (WGS) entry which is preliminary data.</text>
</comment>
<keyword evidence="10" id="KW-1185">Reference proteome</keyword>
<dbReference type="EMBL" id="QFYQ01000001">
    <property type="protein sequence ID" value="RAK55035.1"/>
    <property type="molecule type" value="Genomic_DNA"/>
</dbReference>
<dbReference type="PRINTS" id="PR00604">
    <property type="entry name" value="CYTCHRMECIAB"/>
</dbReference>
<reference evidence="10" key="1">
    <citation type="submission" date="2018-05" db="EMBL/GenBank/DDBJ databases">
        <authorList>
            <person name="Li X."/>
        </authorList>
    </citation>
    <scope>NUCLEOTIDE SEQUENCE [LARGE SCALE GENOMIC DNA]</scope>
    <source>
        <strain evidence="10">LX32</strain>
    </source>
</reference>
<evidence type="ECO:0000259" key="8">
    <source>
        <dbReference type="PROSITE" id="PS51007"/>
    </source>
</evidence>
<dbReference type="OrthoDB" id="9805828at2"/>
<name>A0A328AKW1_9CAUL</name>
<evidence type="ECO:0000256" key="5">
    <source>
        <dbReference type="ARBA" id="ARBA00023004"/>
    </source>
</evidence>
<accession>A0A328AKW1</accession>
<dbReference type="PROSITE" id="PS51007">
    <property type="entry name" value="CYTC"/>
    <property type="match status" value="1"/>
</dbReference>
<keyword evidence="3 6" id="KW-0479">Metal-binding</keyword>
<evidence type="ECO:0000256" key="6">
    <source>
        <dbReference type="PROSITE-ProRule" id="PRU00433"/>
    </source>
</evidence>
<organism evidence="9 10">
    <name type="scientific">Phenylobacterium soli</name>
    <dbReference type="NCBI Taxonomy" id="2170551"/>
    <lineage>
        <taxon>Bacteria</taxon>
        <taxon>Pseudomonadati</taxon>
        <taxon>Pseudomonadota</taxon>
        <taxon>Alphaproteobacteria</taxon>
        <taxon>Caulobacterales</taxon>
        <taxon>Caulobacteraceae</taxon>
        <taxon>Phenylobacterium</taxon>
    </lineage>
</organism>
<keyword evidence="1" id="KW-0813">Transport</keyword>
<evidence type="ECO:0000256" key="1">
    <source>
        <dbReference type="ARBA" id="ARBA00022448"/>
    </source>
</evidence>
<dbReference type="InterPro" id="IPR009056">
    <property type="entry name" value="Cyt_c-like_dom"/>
</dbReference>
<dbReference type="GO" id="GO:0020037">
    <property type="term" value="F:heme binding"/>
    <property type="evidence" value="ECO:0007669"/>
    <property type="project" value="InterPro"/>
</dbReference>
<keyword evidence="5 6" id="KW-0408">Iron</keyword>
<protein>
    <submittedName>
        <fullName evidence="9">Cytochrome c family protein</fullName>
    </submittedName>
</protein>
<dbReference type="Gene3D" id="1.10.760.10">
    <property type="entry name" value="Cytochrome c-like domain"/>
    <property type="match status" value="1"/>
</dbReference>
<dbReference type="InterPro" id="IPR036909">
    <property type="entry name" value="Cyt_c-like_dom_sf"/>
</dbReference>
<dbReference type="GO" id="GO:0009055">
    <property type="term" value="F:electron transfer activity"/>
    <property type="evidence" value="ECO:0007669"/>
    <property type="project" value="InterPro"/>
</dbReference>
<keyword evidence="4" id="KW-0249">Electron transport</keyword>
<sequence>MRNVALTIAAAAVAVGLSGCGKSPGANQADQSQANASAQSTTAGATTGAEPDEHEKKEVVEHLPPPYNTGDIANGETKFLVCKSCHTTTAGGPDMTGPNLSGIIGRKVASKAGYTYSDALKAQTFTWDTAQLDKWLTDPKAMVPGTKMTFPGMKDPKDRIDLIAYLAAETTTHK</sequence>
<dbReference type="RefSeq" id="WP_111528785.1">
    <property type="nucleotide sequence ID" value="NZ_JBHRSG010000003.1"/>
</dbReference>
<keyword evidence="2 6" id="KW-0349">Heme</keyword>
<dbReference type="InterPro" id="IPR002327">
    <property type="entry name" value="Cyt_c_1A/1B"/>
</dbReference>
<feature type="region of interest" description="Disordered" evidence="7">
    <location>
        <begin position="23"/>
        <end position="57"/>
    </location>
</feature>
<evidence type="ECO:0000256" key="3">
    <source>
        <dbReference type="ARBA" id="ARBA00022723"/>
    </source>
</evidence>
<evidence type="ECO:0000313" key="10">
    <source>
        <dbReference type="Proteomes" id="UP000249254"/>
    </source>
</evidence>
<dbReference type="GO" id="GO:0046872">
    <property type="term" value="F:metal ion binding"/>
    <property type="evidence" value="ECO:0007669"/>
    <property type="project" value="UniProtKB-KW"/>
</dbReference>
<dbReference type="Pfam" id="PF00034">
    <property type="entry name" value="Cytochrom_C"/>
    <property type="match status" value="1"/>
</dbReference>
<evidence type="ECO:0000256" key="4">
    <source>
        <dbReference type="ARBA" id="ARBA00022982"/>
    </source>
</evidence>